<dbReference type="GeneID" id="69058678"/>
<dbReference type="EMBL" id="CP047121">
    <property type="protein sequence ID" value="QHB52484.1"/>
    <property type="molecule type" value="Genomic_DNA"/>
</dbReference>
<dbReference type="Proteomes" id="UP000465035">
    <property type="component" value="Chromosome"/>
</dbReference>
<gene>
    <name evidence="2" type="ORF">GQR93_09895</name>
</gene>
<reference evidence="2 3" key="1">
    <citation type="submission" date="2019-12" db="EMBL/GenBank/DDBJ databases">
        <title>Lactobacillus hilgardii FLUB.</title>
        <authorList>
            <person name="Gustaw K."/>
        </authorList>
    </citation>
    <scope>NUCLEOTIDE SEQUENCE [LARGE SCALE GENOMIC DNA]</scope>
    <source>
        <strain evidence="2 3">FLUB</strain>
    </source>
</reference>
<name>A0A6P1EEW9_LENHI</name>
<dbReference type="InterPro" id="IPR023089">
    <property type="entry name" value="YozE_SAM-like"/>
</dbReference>
<dbReference type="RefSeq" id="WP_159298784.1">
    <property type="nucleotide sequence ID" value="NZ_CP047121.1"/>
</dbReference>
<evidence type="ECO:0000259" key="1">
    <source>
        <dbReference type="Pfam" id="PF06855"/>
    </source>
</evidence>
<dbReference type="Pfam" id="PF06855">
    <property type="entry name" value="YozE_SAM_like"/>
    <property type="match status" value="1"/>
</dbReference>
<dbReference type="AlphaFoldDB" id="A0A6P1EEW9"/>
<feature type="domain" description="YozE SAM-like" evidence="1">
    <location>
        <begin position="2"/>
        <end position="65"/>
    </location>
</feature>
<protein>
    <recommendedName>
        <fullName evidence="1">YozE SAM-like domain-containing protein</fullName>
    </recommendedName>
</protein>
<sequence>MSFYDWLQEFVDVNLPIGDFAKDAKADKTFPKNVSDWKALEQYIKTVNPQNPELEIIRNVFNYYLAEKNR</sequence>
<proteinExistence type="predicted"/>
<accession>A0A6P1EEW9</accession>
<dbReference type="SUPFAM" id="SSF140652">
    <property type="entry name" value="YozE-like"/>
    <property type="match status" value="1"/>
</dbReference>
<evidence type="ECO:0000313" key="3">
    <source>
        <dbReference type="Proteomes" id="UP000465035"/>
    </source>
</evidence>
<evidence type="ECO:0000313" key="2">
    <source>
        <dbReference type="EMBL" id="QHB52484.1"/>
    </source>
</evidence>
<dbReference type="SMR" id="A0A6P1EEW9"/>
<dbReference type="Gene3D" id="1.10.150.260">
    <property type="entry name" value="YozE SAM-like"/>
    <property type="match status" value="1"/>
</dbReference>
<organism evidence="2 3">
    <name type="scientific">Lentilactobacillus hilgardii</name>
    <name type="common">Lactobacillus hilgardii</name>
    <dbReference type="NCBI Taxonomy" id="1588"/>
    <lineage>
        <taxon>Bacteria</taxon>
        <taxon>Bacillati</taxon>
        <taxon>Bacillota</taxon>
        <taxon>Bacilli</taxon>
        <taxon>Lactobacillales</taxon>
        <taxon>Lactobacillaceae</taxon>
        <taxon>Lentilactobacillus</taxon>
    </lineage>
</organism>
<dbReference type="InterPro" id="IPR036806">
    <property type="entry name" value="YozE_SAM-like_sf"/>
</dbReference>